<name>A0ABQ4G5I0_9ACTN</name>
<accession>A0ABQ4G5I0</accession>
<keyword evidence="4" id="KW-1185">Reference proteome</keyword>
<keyword evidence="2" id="KW-1133">Transmembrane helix</keyword>
<feature type="transmembrane region" description="Helical" evidence="2">
    <location>
        <begin position="40"/>
        <end position="59"/>
    </location>
</feature>
<proteinExistence type="predicted"/>
<evidence type="ECO:0000256" key="2">
    <source>
        <dbReference type="SAM" id="Phobius"/>
    </source>
</evidence>
<feature type="region of interest" description="Disordered" evidence="1">
    <location>
        <begin position="1"/>
        <end position="39"/>
    </location>
</feature>
<protein>
    <recommendedName>
        <fullName evidence="5">Gram-positive cocci surface proteins LPxTG domain-containing protein</fullName>
    </recommendedName>
</protein>
<sequence length="68" mass="6825">MYETVTASPSKSRRSGQVTHTPGGGAATGGGGEAGPDGRVLVLTGTGLMLAAATGGLMMRARRRPVRQ</sequence>
<dbReference type="Proteomes" id="UP000603904">
    <property type="component" value="Unassembled WGS sequence"/>
</dbReference>
<evidence type="ECO:0000313" key="4">
    <source>
        <dbReference type="Proteomes" id="UP000603904"/>
    </source>
</evidence>
<evidence type="ECO:0000313" key="3">
    <source>
        <dbReference type="EMBL" id="GIH42291.1"/>
    </source>
</evidence>
<dbReference type="EMBL" id="BOOC01000030">
    <property type="protein sequence ID" value="GIH42291.1"/>
    <property type="molecule type" value="Genomic_DNA"/>
</dbReference>
<feature type="compositionally biased region" description="Gly residues" evidence="1">
    <location>
        <begin position="22"/>
        <end position="35"/>
    </location>
</feature>
<keyword evidence="2" id="KW-0472">Membrane</keyword>
<organism evidence="3 4">
    <name type="scientific">Microbispora corallina</name>
    <dbReference type="NCBI Taxonomy" id="83302"/>
    <lineage>
        <taxon>Bacteria</taxon>
        <taxon>Bacillati</taxon>
        <taxon>Actinomycetota</taxon>
        <taxon>Actinomycetes</taxon>
        <taxon>Streptosporangiales</taxon>
        <taxon>Streptosporangiaceae</taxon>
        <taxon>Microbispora</taxon>
    </lineage>
</organism>
<gene>
    <name evidence="3" type="ORF">Mco01_52910</name>
</gene>
<evidence type="ECO:0000256" key="1">
    <source>
        <dbReference type="SAM" id="MobiDB-lite"/>
    </source>
</evidence>
<evidence type="ECO:0008006" key="5">
    <source>
        <dbReference type="Google" id="ProtNLM"/>
    </source>
</evidence>
<comment type="caution">
    <text evidence="3">The sequence shown here is derived from an EMBL/GenBank/DDBJ whole genome shotgun (WGS) entry which is preliminary data.</text>
</comment>
<reference evidence="3 4" key="1">
    <citation type="submission" date="2021-01" db="EMBL/GenBank/DDBJ databases">
        <title>Whole genome shotgun sequence of Microbispora corallina NBRC 16416.</title>
        <authorList>
            <person name="Komaki H."/>
            <person name="Tamura T."/>
        </authorList>
    </citation>
    <scope>NUCLEOTIDE SEQUENCE [LARGE SCALE GENOMIC DNA]</scope>
    <source>
        <strain evidence="3 4">NBRC 16416</strain>
    </source>
</reference>
<feature type="compositionally biased region" description="Polar residues" evidence="1">
    <location>
        <begin position="1"/>
        <end position="20"/>
    </location>
</feature>
<keyword evidence="2" id="KW-0812">Transmembrane</keyword>